<organism evidence="2">
    <name type="scientific">Haematopinus quadripertusus</name>
    <dbReference type="NCBI Taxonomy" id="1453187"/>
    <lineage>
        <taxon>Eukaryota</taxon>
        <taxon>Metazoa</taxon>
        <taxon>Ecdysozoa</taxon>
        <taxon>Arthropoda</taxon>
        <taxon>Hexapoda</taxon>
        <taxon>Insecta</taxon>
        <taxon>Pterygota</taxon>
        <taxon>Neoptera</taxon>
        <taxon>Paraneoptera</taxon>
        <taxon>Psocodea</taxon>
        <taxon>Troctomorpha</taxon>
        <taxon>Phthiraptera</taxon>
        <taxon>Anoplura</taxon>
        <taxon>Haematopinidae</taxon>
        <taxon>Haematopinus</taxon>
    </lineage>
</organism>
<sequence length="146" mass="16588">MVMGSMILVFCSMGLWLVDSCGLIIFFLSTQCVVFSVVMATYSSLFWSLILGLLSLLGGMVIFMSFILMMLPNFDLKSNLNPISFVFLLMWVVIVWPKVMSFENYSEELLLSSLHMTCYMLCLVLLLLMLMVMLSTMNTGFKSIHL</sequence>
<name>A0AAU7YR75_9NEOP</name>
<dbReference type="EMBL" id="PP624346">
    <property type="protein sequence ID" value="XCA88833.1"/>
    <property type="molecule type" value="Genomic_DNA"/>
</dbReference>
<keyword evidence="1" id="KW-0812">Transmembrane</keyword>
<keyword evidence="2" id="KW-0496">Mitochondrion</keyword>
<reference evidence="2" key="1">
    <citation type="submission" date="2024-03" db="EMBL/GenBank/DDBJ databases">
        <authorList>
            <person name="Li R."/>
            <person name="Liu Gh."/>
        </authorList>
    </citation>
    <scope>NUCLEOTIDE SEQUENCE</scope>
</reference>
<keyword evidence="1" id="KW-0472">Membrane</keyword>
<evidence type="ECO:0000256" key="1">
    <source>
        <dbReference type="SAM" id="Phobius"/>
    </source>
</evidence>
<dbReference type="AlphaFoldDB" id="A0AAU7YR75"/>
<gene>
    <name evidence="2" type="primary">ND6</name>
</gene>
<geneLocation type="mitochondrion" evidence="2"/>
<proteinExistence type="predicted"/>
<accession>A0AAU7YR75</accession>
<protein>
    <submittedName>
        <fullName evidence="2">NADH dehydrogenase subunit 6</fullName>
    </submittedName>
</protein>
<feature type="transmembrane region" description="Helical" evidence="1">
    <location>
        <begin position="46"/>
        <end position="68"/>
    </location>
</feature>
<feature type="transmembrane region" description="Helical" evidence="1">
    <location>
        <begin position="80"/>
        <end position="97"/>
    </location>
</feature>
<keyword evidence="1" id="KW-1133">Transmembrane helix</keyword>
<evidence type="ECO:0000313" key="2">
    <source>
        <dbReference type="EMBL" id="XCA88833.1"/>
    </source>
</evidence>
<feature type="transmembrane region" description="Helical" evidence="1">
    <location>
        <begin position="109"/>
        <end position="134"/>
    </location>
</feature>